<proteinExistence type="predicted"/>
<gene>
    <name evidence="1" type="ordered locus">azo2305</name>
</gene>
<dbReference type="eggNOG" id="COG3741">
    <property type="taxonomic scope" value="Bacteria"/>
</dbReference>
<organism evidence="1 2">
    <name type="scientific">Azoarcus sp. (strain BH72)</name>
    <dbReference type="NCBI Taxonomy" id="418699"/>
    <lineage>
        <taxon>Bacteria</taxon>
        <taxon>Pseudomonadati</taxon>
        <taxon>Pseudomonadota</taxon>
        <taxon>Betaproteobacteria</taxon>
        <taxon>Rhodocyclales</taxon>
        <taxon>Zoogloeaceae</taxon>
        <taxon>Azoarcus</taxon>
    </lineage>
</organism>
<accession>A1K7W7</accession>
<dbReference type="EMBL" id="AM406670">
    <property type="protein sequence ID" value="CAL94922.1"/>
    <property type="molecule type" value="Genomic_DNA"/>
</dbReference>
<keyword evidence="2" id="KW-1185">Reference proteome</keyword>
<protein>
    <submittedName>
        <fullName evidence="1">Uncharacterized protein</fullName>
    </submittedName>
</protein>
<name>A1K7W7_AZOSB</name>
<reference evidence="1 2" key="1">
    <citation type="journal article" date="2006" name="Nat. Biotechnol.">
        <title>Complete genome of the mutualistic, N2-fixing grass endophyte Azoarcus sp. strain BH72.</title>
        <authorList>
            <person name="Krause A."/>
            <person name="Ramakumar A."/>
            <person name="Bartels D."/>
            <person name="Battistoni F."/>
            <person name="Bekel T."/>
            <person name="Boch J."/>
            <person name="Boehm M."/>
            <person name="Friedrich F."/>
            <person name="Hurek T."/>
            <person name="Krause L."/>
            <person name="Linke B."/>
            <person name="McHardy A.C."/>
            <person name="Sarkar A."/>
            <person name="Schneiker S."/>
            <person name="Syed A.A."/>
            <person name="Thauer R."/>
            <person name="Vorhoelter F.-J."/>
            <person name="Weidner S."/>
            <person name="Puehler A."/>
            <person name="Reinhold-Hurek B."/>
            <person name="Kaiser O."/>
            <person name="Goesmann A."/>
        </authorList>
    </citation>
    <scope>NUCLEOTIDE SEQUENCE [LARGE SCALE GENOMIC DNA]</scope>
    <source>
        <strain evidence="1 2">BH72</strain>
    </source>
</reference>
<sequence length="138" mass="15081">MTDAKSMSNDQFFAAFLDSSMPPAGFDHEGHVRAAWLLLQRQPLENAVTDTCDAIARLAKRLGVPEKYNRTLSEVLVRLMAYGGGADPALSWGAFLAANADLINDARAVVARYYSDTLLNSQAARERFLPPDRAPLPS</sequence>
<evidence type="ECO:0000313" key="2">
    <source>
        <dbReference type="Proteomes" id="UP000002588"/>
    </source>
</evidence>
<dbReference type="KEGG" id="azo:azo2305"/>
<dbReference type="Proteomes" id="UP000002588">
    <property type="component" value="Chromosome"/>
</dbReference>
<dbReference type="AlphaFoldDB" id="A1K7W7"/>
<dbReference type="RefSeq" id="WP_011766036.1">
    <property type="nucleotide sequence ID" value="NC_008702.1"/>
</dbReference>
<evidence type="ECO:0000313" key="1">
    <source>
        <dbReference type="EMBL" id="CAL94922.1"/>
    </source>
</evidence>
<dbReference type="STRING" id="62928.azo2305"/>
<dbReference type="HOGENOM" id="CLU_142891_1_0_4"/>